<comment type="caution">
    <text evidence="1">The sequence shown here is derived from an EMBL/GenBank/DDBJ whole genome shotgun (WGS) entry which is preliminary data.</text>
</comment>
<dbReference type="RefSeq" id="WP_004847060.1">
    <property type="nucleotide sequence ID" value="NZ_JH417518.1"/>
</dbReference>
<protein>
    <submittedName>
        <fullName evidence="1">Uncharacterized protein</fullName>
    </submittedName>
</protein>
<dbReference type="HOGENOM" id="CLU_2752187_0_0_6"/>
<evidence type="ECO:0000313" key="2">
    <source>
        <dbReference type="Proteomes" id="UP000005959"/>
    </source>
</evidence>
<reference evidence="1 2" key="1">
    <citation type="submission" date="2011-08" db="EMBL/GenBank/DDBJ databases">
        <authorList>
            <person name="Weinstock G."/>
            <person name="Sodergren E."/>
            <person name="Clifton S."/>
            <person name="Fulton L."/>
            <person name="Fulton B."/>
            <person name="Courtney L."/>
            <person name="Fronick C."/>
            <person name="Harrison M."/>
            <person name="Strong C."/>
            <person name="Farmer C."/>
            <person name="Delahaunty K."/>
            <person name="Markovic C."/>
            <person name="Hall O."/>
            <person name="Minx P."/>
            <person name="Tomlinson C."/>
            <person name="Mitreva M."/>
            <person name="Hou S."/>
            <person name="Chen J."/>
            <person name="Wollam A."/>
            <person name="Pepin K.H."/>
            <person name="Johnson M."/>
            <person name="Bhonagiri V."/>
            <person name="Zhang X."/>
            <person name="Suruliraj S."/>
            <person name="Warren W."/>
            <person name="Chinwalla A."/>
            <person name="Mardis E.R."/>
            <person name="Wilson R.K."/>
        </authorList>
    </citation>
    <scope>NUCLEOTIDE SEQUENCE [LARGE SCALE GENOMIC DNA]</scope>
    <source>
        <strain evidence="1 2">ATCC 51873</strain>
    </source>
</reference>
<organism evidence="1 2">
    <name type="scientific">Hafnia alvei ATCC 51873</name>
    <dbReference type="NCBI Taxonomy" id="1002364"/>
    <lineage>
        <taxon>Bacteria</taxon>
        <taxon>Pseudomonadati</taxon>
        <taxon>Pseudomonadota</taxon>
        <taxon>Gammaproteobacteria</taxon>
        <taxon>Enterobacterales</taxon>
        <taxon>Hafniaceae</taxon>
        <taxon>Hafnia</taxon>
    </lineage>
</organism>
<sequence length="70" mass="7892">MSGFAYEYWNKSEIVELAGELDTIAVLVNRHQSNLDDIELDCLLNLMRKMTGTIAAFLSEELRNAEITNG</sequence>
<name>G9Y6M7_HAFAL</name>
<dbReference type="Proteomes" id="UP000005959">
    <property type="component" value="Unassembled WGS sequence"/>
</dbReference>
<evidence type="ECO:0000313" key="1">
    <source>
        <dbReference type="EMBL" id="EHM42727.1"/>
    </source>
</evidence>
<dbReference type="EMBL" id="AGCI01000048">
    <property type="protein sequence ID" value="EHM42727.1"/>
    <property type="molecule type" value="Genomic_DNA"/>
</dbReference>
<accession>G9Y6M7</accession>
<dbReference type="AlphaFoldDB" id="G9Y6M7"/>
<proteinExistence type="predicted"/>
<gene>
    <name evidence="1" type="ORF">HMPREF0454_02127</name>
</gene>